<proteinExistence type="predicted"/>
<dbReference type="Proteomes" id="UP000031587">
    <property type="component" value="Unassembled WGS sequence"/>
</dbReference>
<gene>
    <name evidence="2" type="ORF">QS95_00470</name>
</gene>
<dbReference type="RefSeq" id="WP_039764637.1">
    <property type="nucleotide sequence ID" value="NZ_CP048408.1"/>
</dbReference>
<dbReference type="AlphaFoldDB" id="A0AAE2ACH9"/>
<evidence type="ECO:0000313" key="2">
    <source>
        <dbReference type="EMBL" id="KIF65203.1"/>
    </source>
</evidence>
<comment type="caution">
    <text evidence="2">The sequence shown here is derived from an EMBL/GenBank/DDBJ whole genome shotgun (WGS) entry which is preliminary data.</text>
</comment>
<reference evidence="2 3" key="1">
    <citation type="submission" date="2014-11" db="EMBL/GenBank/DDBJ databases">
        <title>Draft genome sequence of Pseudomonas fluorescens strains SF4c SF39a.</title>
        <authorList>
            <person name="Underwood G.E."/>
            <person name="Ly L.K."/>
            <person name="Bitzer A.S."/>
            <person name="Godino A."/>
            <person name="Bucci V."/>
            <person name="Fischer S."/>
            <person name="Silby M.W."/>
        </authorList>
    </citation>
    <scope>NUCLEOTIDE SEQUENCE [LARGE SCALE GENOMIC DNA]</scope>
    <source>
        <strain evidence="2 3">SF4c</strain>
    </source>
</reference>
<feature type="domain" description="Phage-Barnase-EndoU-ColicinE5/D-RelE like nuclease 2" evidence="1">
    <location>
        <begin position="53"/>
        <end position="166"/>
    </location>
</feature>
<protein>
    <recommendedName>
        <fullName evidence="1">Phage-Barnase-EndoU-ColicinE5/D-RelE like nuclease 2 domain-containing protein</fullName>
    </recommendedName>
</protein>
<accession>A0AAE2ACH9</accession>
<evidence type="ECO:0000313" key="3">
    <source>
        <dbReference type="Proteomes" id="UP000031587"/>
    </source>
</evidence>
<organism evidence="2 3">
    <name type="scientific">Pseudomonas fluorescens</name>
    <dbReference type="NCBI Taxonomy" id="294"/>
    <lineage>
        <taxon>Bacteria</taxon>
        <taxon>Pseudomonadati</taxon>
        <taxon>Pseudomonadota</taxon>
        <taxon>Gammaproteobacteria</taxon>
        <taxon>Pseudomonadales</taxon>
        <taxon>Pseudomonadaceae</taxon>
        <taxon>Pseudomonas</taxon>
    </lineage>
</organism>
<name>A0AAE2ACH9_PSEFL</name>
<dbReference type="Pfam" id="PF18810">
    <property type="entry name" value="PBECR2"/>
    <property type="match status" value="1"/>
</dbReference>
<dbReference type="EMBL" id="JTGH01000001">
    <property type="protein sequence ID" value="KIF65203.1"/>
    <property type="molecule type" value="Genomic_DNA"/>
</dbReference>
<sequence length="177" mass="20480">MSVPGSRALPEQKNWKDLGLPDIRDIDSELLTSAIRECPGAESLEAAWEQVAKGFGLHDGLNSTVIETPICPVLVRREHLLHIVEKRPNARERFTDFAQDTLKKPLEIWKISYDDDSFRLTYIGVYNTKYQMLVVIHIDHGNVLWNFMNCDKKGLNKHRHGELLFQSYRWPKQKGQP</sequence>
<evidence type="ECO:0000259" key="1">
    <source>
        <dbReference type="Pfam" id="PF18810"/>
    </source>
</evidence>
<dbReference type="InterPro" id="IPR041110">
    <property type="entry name" value="PBECR2"/>
</dbReference>